<evidence type="ECO:0000256" key="3">
    <source>
        <dbReference type="ARBA" id="ARBA00022833"/>
    </source>
</evidence>
<feature type="domain" description="Phorbol-ester/DAG-type" evidence="5">
    <location>
        <begin position="14"/>
        <end position="61"/>
    </location>
</feature>
<dbReference type="PANTHER" id="PTHR46477:SF15">
    <property type="entry name" value="CYSTEINE_HISTIDINE-RICH C1 DOMAIN PROTEIN"/>
    <property type="match status" value="1"/>
</dbReference>
<keyword evidence="4" id="KW-0472">Membrane</keyword>
<organism evidence="6 7">
    <name type="scientific">Carpinus fangiana</name>
    <dbReference type="NCBI Taxonomy" id="176857"/>
    <lineage>
        <taxon>Eukaryota</taxon>
        <taxon>Viridiplantae</taxon>
        <taxon>Streptophyta</taxon>
        <taxon>Embryophyta</taxon>
        <taxon>Tracheophyta</taxon>
        <taxon>Spermatophyta</taxon>
        <taxon>Magnoliopsida</taxon>
        <taxon>eudicotyledons</taxon>
        <taxon>Gunneridae</taxon>
        <taxon>Pentapetalae</taxon>
        <taxon>rosids</taxon>
        <taxon>fabids</taxon>
        <taxon>Fagales</taxon>
        <taxon>Betulaceae</taxon>
        <taxon>Carpinus</taxon>
    </lineage>
</organism>
<feature type="transmembrane region" description="Helical" evidence="4">
    <location>
        <begin position="223"/>
        <end position="245"/>
    </location>
</feature>
<evidence type="ECO:0000256" key="1">
    <source>
        <dbReference type="ARBA" id="ARBA00022723"/>
    </source>
</evidence>
<evidence type="ECO:0000256" key="2">
    <source>
        <dbReference type="ARBA" id="ARBA00022737"/>
    </source>
</evidence>
<evidence type="ECO:0000259" key="5">
    <source>
        <dbReference type="PROSITE" id="PS50081"/>
    </source>
</evidence>
<dbReference type="PROSITE" id="PS50081">
    <property type="entry name" value="ZF_DAG_PE_2"/>
    <property type="match status" value="1"/>
</dbReference>
<dbReference type="EMBL" id="CM017321">
    <property type="protein sequence ID" value="KAE7996773.1"/>
    <property type="molecule type" value="Genomic_DNA"/>
</dbReference>
<name>A0A5N6QF09_9ROSI</name>
<dbReference type="GO" id="GO:0046872">
    <property type="term" value="F:metal ion binding"/>
    <property type="evidence" value="ECO:0007669"/>
    <property type="project" value="UniProtKB-KW"/>
</dbReference>
<dbReference type="SUPFAM" id="SSF57889">
    <property type="entry name" value="Cysteine-rich domain"/>
    <property type="match status" value="1"/>
</dbReference>
<reference evidence="6 7" key="1">
    <citation type="submission" date="2019-06" db="EMBL/GenBank/DDBJ databases">
        <title>A chromosomal-level reference genome of Carpinus fangiana (Coryloideae, Betulaceae).</title>
        <authorList>
            <person name="Yang X."/>
            <person name="Wang Z."/>
            <person name="Zhang L."/>
            <person name="Hao G."/>
            <person name="Liu J."/>
            <person name="Yang Y."/>
        </authorList>
    </citation>
    <scope>NUCLEOTIDE SEQUENCE [LARGE SCALE GENOMIC DNA]</scope>
    <source>
        <strain evidence="6">Cfa_2016G</strain>
        <tissue evidence="6">Leaf</tissue>
    </source>
</reference>
<keyword evidence="3" id="KW-0862">Zinc</keyword>
<keyword evidence="7" id="KW-1185">Reference proteome</keyword>
<evidence type="ECO:0000313" key="7">
    <source>
        <dbReference type="Proteomes" id="UP000327013"/>
    </source>
</evidence>
<dbReference type="AlphaFoldDB" id="A0A5N6QF09"/>
<gene>
    <name evidence="6" type="ORF">FH972_001464</name>
</gene>
<accession>A0A5N6QF09</accession>
<dbReference type="InterPro" id="IPR002219">
    <property type="entry name" value="PKC_DAG/PE"/>
</dbReference>
<evidence type="ECO:0000256" key="4">
    <source>
        <dbReference type="SAM" id="Phobius"/>
    </source>
</evidence>
<protein>
    <recommendedName>
        <fullName evidence="5">Phorbol-ester/DAG-type domain-containing protein</fullName>
    </recommendedName>
</protein>
<dbReference type="InterPro" id="IPR004146">
    <property type="entry name" value="DC1"/>
</dbReference>
<evidence type="ECO:0000313" key="6">
    <source>
        <dbReference type="EMBL" id="KAE7996773.1"/>
    </source>
</evidence>
<dbReference type="OrthoDB" id="945197at2759"/>
<sequence>MTKMTADIRHDSHPHQLKWMGAKVPYRCNGCKEEGFEPCYQCQECDFHLHEQCASAGRGSIFPHPFENSTFKFYGKPTGMNFGFCVACGMNIEGFMYQSLRQNSVRIHPCCLKLAKTISVDEVILKLHERISRLPIKLSNNSTCLICQRLEVSKGIWGWAYVSECRKLRCHVACFKALILENWKASEFCPGTDGNGTFTLELGLGDANRKRHTDQKWVRNMKLILKIIIGSILGEGISVIIELLFG</sequence>
<dbReference type="Pfam" id="PF03107">
    <property type="entry name" value="C1_2"/>
    <property type="match status" value="1"/>
</dbReference>
<keyword evidence="4" id="KW-0812">Transmembrane</keyword>
<keyword evidence="4" id="KW-1133">Transmembrane helix</keyword>
<dbReference type="InterPro" id="IPR046349">
    <property type="entry name" value="C1-like_sf"/>
</dbReference>
<proteinExistence type="predicted"/>
<dbReference type="Proteomes" id="UP000327013">
    <property type="component" value="Chromosome 1"/>
</dbReference>
<keyword evidence="1" id="KW-0479">Metal-binding</keyword>
<keyword evidence="2" id="KW-0677">Repeat</keyword>
<dbReference type="PANTHER" id="PTHR46477">
    <property type="entry name" value="CYSTEINE/HISTIDINE-RICH C1 DOMAIN FAMILY PROTEIN"/>
    <property type="match status" value="1"/>
</dbReference>